<name>A0A3P3VV22_9MICO</name>
<keyword evidence="2" id="KW-1185">Reference proteome</keyword>
<dbReference type="InterPro" id="IPR012347">
    <property type="entry name" value="Ferritin-like"/>
</dbReference>
<dbReference type="InterPro" id="IPR007814">
    <property type="entry name" value="PaaA_PaaC"/>
</dbReference>
<dbReference type="Pfam" id="PF05138">
    <property type="entry name" value="PaaA_PaaC"/>
    <property type="match status" value="1"/>
</dbReference>
<comment type="caution">
    <text evidence="1">The sequence shown here is derived from an EMBL/GenBank/DDBJ whole genome shotgun (WGS) entry which is preliminary data.</text>
</comment>
<evidence type="ECO:0000313" key="2">
    <source>
        <dbReference type="Proteomes" id="UP000274391"/>
    </source>
</evidence>
<dbReference type="NCBIfam" id="TIGR02158">
    <property type="entry name" value="PA_CoA_Oxy3"/>
    <property type="match status" value="1"/>
</dbReference>
<evidence type="ECO:0000313" key="1">
    <source>
        <dbReference type="EMBL" id="RRJ86304.1"/>
    </source>
</evidence>
<dbReference type="InterPro" id="IPR011882">
    <property type="entry name" value="PaaC"/>
</dbReference>
<dbReference type="AlphaFoldDB" id="A0A3P3VV22"/>
<dbReference type="SUPFAM" id="SSF47240">
    <property type="entry name" value="Ferritin-like"/>
    <property type="match status" value="1"/>
</dbReference>
<dbReference type="GO" id="GO:0005829">
    <property type="term" value="C:cytosol"/>
    <property type="evidence" value="ECO:0007669"/>
    <property type="project" value="TreeGrafter"/>
</dbReference>
<dbReference type="PIRSF" id="PIRSF037834">
    <property type="entry name" value="PA_CoA_Oase3"/>
    <property type="match status" value="1"/>
</dbReference>
<dbReference type="GO" id="GO:0010124">
    <property type="term" value="P:phenylacetate catabolic process"/>
    <property type="evidence" value="ECO:0007669"/>
    <property type="project" value="InterPro"/>
</dbReference>
<dbReference type="OrthoDB" id="9789947at2"/>
<dbReference type="Gene3D" id="1.20.1260.10">
    <property type="match status" value="1"/>
</dbReference>
<dbReference type="Proteomes" id="UP000274391">
    <property type="component" value="Unassembled WGS sequence"/>
</dbReference>
<dbReference type="PANTHER" id="PTHR30458:SF0">
    <property type="entry name" value="1,2-PHENYLACETYL-COA EPOXIDASE, SUBUNIT C"/>
    <property type="match status" value="1"/>
</dbReference>
<sequence length="276" mass="30867">MSGQGFESATLISAGYALTSEEIQQKGVKASEDVAQYALRLGDDALILSQRLSWWVSRAPELEEDIALGNVALDLLGHARVLLTYAGSAWDKSEDDLAYFREEEDFRSLHLVELPNGDFGQTIARQLIYSAYAFELYSRLAAESSDETLAAIAAKSAKEVDYHLDHAEQWYLRLGIGTEEANRRLQAGLDYVWPYVDELFEDEDLHDRLEGVAVRPSSLRDAVMARITDVVERSNLTLPTDPQAVTGGRRGEHREHLGYILAEMQVLARKHPGATW</sequence>
<reference evidence="1 2" key="1">
    <citation type="submission" date="2018-11" db="EMBL/GenBank/DDBJ databases">
        <title>YIM 102482-1 draft genome.</title>
        <authorList>
            <person name="Li G."/>
            <person name="Jiang Y."/>
        </authorList>
    </citation>
    <scope>NUCLEOTIDE SEQUENCE [LARGE SCALE GENOMIC DNA]</scope>
    <source>
        <strain evidence="1 2">YIM 102482-1</strain>
    </source>
</reference>
<accession>A0A3P3VV22</accession>
<dbReference type="RefSeq" id="WP_124972835.1">
    <property type="nucleotide sequence ID" value="NZ_RQVS01000010.1"/>
</dbReference>
<dbReference type="InterPro" id="IPR009078">
    <property type="entry name" value="Ferritin-like_SF"/>
</dbReference>
<organism evidence="1 2">
    <name type="scientific">Gulosibacter macacae</name>
    <dbReference type="NCBI Taxonomy" id="2488791"/>
    <lineage>
        <taxon>Bacteria</taxon>
        <taxon>Bacillati</taxon>
        <taxon>Actinomycetota</taxon>
        <taxon>Actinomycetes</taxon>
        <taxon>Micrococcales</taxon>
        <taxon>Microbacteriaceae</taxon>
        <taxon>Gulosibacter</taxon>
    </lineage>
</organism>
<gene>
    <name evidence="1" type="primary">paaI</name>
    <name evidence="1" type="ORF">EG850_09420</name>
</gene>
<dbReference type="EMBL" id="RQVS01000010">
    <property type="protein sequence ID" value="RRJ86304.1"/>
    <property type="molecule type" value="Genomic_DNA"/>
</dbReference>
<dbReference type="InterPro" id="IPR052703">
    <property type="entry name" value="Aromatic_CoA_ox/epox"/>
</dbReference>
<proteinExistence type="predicted"/>
<protein>
    <submittedName>
        <fullName evidence="1">Phenylacetate-CoA oxygenase subunit PaaI</fullName>
    </submittedName>
</protein>
<dbReference type="PANTHER" id="PTHR30458">
    <property type="entry name" value="PHENYLACETIC ACID DEGRADATION PROTEIN PAA"/>
    <property type="match status" value="1"/>
</dbReference>